<dbReference type="PANTHER" id="PTHR32470">
    <property type="entry name" value="ADH DEHYDROGENASE [UBIQUINONE] 1 ALPHA SUBCOMPLEX ASSEMBLY FACTOR 2"/>
    <property type="match status" value="1"/>
</dbReference>
<comment type="similarity">
    <text evidence="1">Belongs to the complex I NDUFA12 subunit family.</text>
</comment>
<feature type="compositionally biased region" description="Basic and acidic residues" evidence="2">
    <location>
        <begin position="129"/>
        <end position="158"/>
    </location>
</feature>
<dbReference type="AlphaFoldDB" id="A0AA40EEI1"/>
<evidence type="ECO:0000256" key="2">
    <source>
        <dbReference type="SAM" id="MobiDB-lite"/>
    </source>
</evidence>
<evidence type="ECO:0000313" key="3">
    <source>
        <dbReference type="EMBL" id="KAK0738529.1"/>
    </source>
</evidence>
<feature type="region of interest" description="Disordered" evidence="2">
    <location>
        <begin position="84"/>
        <end position="181"/>
    </location>
</feature>
<organism evidence="3 4">
    <name type="scientific">Schizothecium vesticola</name>
    <dbReference type="NCBI Taxonomy" id="314040"/>
    <lineage>
        <taxon>Eukaryota</taxon>
        <taxon>Fungi</taxon>
        <taxon>Dikarya</taxon>
        <taxon>Ascomycota</taxon>
        <taxon>Pezizomycotina</taxon>
        <taxon>Sordariomycetes</taxon>
        <taxon>Sordariomycetidae</taxon>
        <taxon>Sordariales</taxon>
        <taxon>Schizotheciaceae</taxon>
        <taxon>Schizothecium</taxon>
    </lineage>
</organism>
<dbReference type="EMBL" id="JAUKUD010000007">
    <property type="protein sequence ID" value="KAK0738529.1"/>
    <property type="molecule type" value="Genomic_DNA"/>
</dbReference>
<evidence type="ECO:0000256" key="1">
    <source>
        <dbReference type="ARBA" id="ARBA00007355"/>
    </source>
</evidence>
<sequence length="181" mass="20134">MDLHGNTFWEFSPPGAAATDRRRRIVQYPAKVHHADVTVSPAWHQWLRNTRAEPPSIEEQRADVVRQERMKVLAAEADARWAAKPRVMDAPRPKQEIVGGTVGAEGTEGAVGGRESGEVEVGVTGGRGDATEGRGETWQRMKQRAEREGGKPVDDPWKRSRGGPSEEWQPEEWQPKGKKSP</sequence>
<name>A0AA40EEI1_9PEZI</name>
<dbReference type="GO" id="GO:0032981">
    <property type="term" value="P:mitochondrial respiratory chain complex I assembly"/>
    <property type="evidence" value="ECO:0007669"/>
    <property type="project" value="TreeGrafter"/>
</dbReference>
<protein>
    <recommendedName>
        <fullName evidence="5">NADH dehydrogenase [ubiquinone] 1 alpha subcomplex subunit</fullName>
    </recommendedName>
</protein>
<dbReference type="InterPro" id="IPR007763">
    <property type="entry name" value="NDUFA12"/>
</dbReference>
<dbReference type="Proteomes" id="UP001172155">
    <property type="component" value="Unassembled WGS sequence"/>
</dbReference>
<keyword evidence="4" id="KW-1185">Reference proteome</keyword>
<dbReference type="InterPro" id="IPR052618">
    <property type="entry name" value="ComplexI_NDUFA12"/>
</dbReference>
<dbReference type="Pfam" id="PF05071">
    <property type="entry name" value="NDUFA12"/>
    <property type="match status" value="1"/>
</dbReference>
<evidence type="ECO:0008006" key="5">
    <source>
        <dbReference type="Google" id="ProtNLM"/>
    </source>
</evidence>
<dbReference type="PANTHER" id="PTHR32470:SF2">
    <property type="entry name" value="NADH DEHYDROGENASE [UBIQUINONE] 1 ALPHA SUBCOMPLEX ASSEMBLY FACTOR 2"/>
    <property type="match status" value="1"/>
</dbReference>
<feature type="compositionally biased region" description="Basic and acidic residues" evidence="2">
    <location>
        <begin position="84"/>
        <end position="95"/>
    </location>
</feature>
<proteinExistence type="inferred from homology"/>
<dbReference type="GO" id="GO:0045271">
    <property type="term" value="C:respiratory chain complex I"/>
    <property type="evidence" value="ECO:0007669"/>
    <property type="project" value="InterPro"/>
</dbReference>
<evidence type="ECO:0000313" key="4">
    <source>
        <dbReference type="Proteomes" id="UP001172155"/>
    </source>
</evidence>
<dbReference type="GO" id="GO:0005739">
    <property type="term" value="C:mitochondrion"/>
    <property type="evidence" value="ECO:0007669"/>
    <property type="project" value="TreeGrafter"/>
</dbReference>
<accession>A0AA40EEI1</accession>
<gene>
    <name evidence="3" type="ORF">B0T18DRAFT_450482</name>
</gene>
<reference evidence="3" key="1">
    <citation type="submission" date="2023-06" db="EMBL/GenBank/DDBJ databases">
        <title>Genome-scale phylogeny and comparative genomics of the fungal order Sordariales.</title>
        <authorList>
            <consortium name="Lawrence Berkeley National Laboratory"/>
            <person name="Hensen N."/>
            <person name="Bonometti L."/>
            <person name="Westerberg I."/>
            <person name="Brannstrom I.O."/>
            <person name="Guillou S."/>
            <person name="Cros-Aarteil S."/>
            <person name="Calhoun S."/>
            <person name="Haridas S."/>
            <person name="Kuo A."/>
            <person name="Mondo S."/>
            <person name="Pangilinan J."/>
            <person name="Riley R."/>
            <person name="LaButti K."/>
            <person name="Andreopoulos B."/>
            <person name="Lipzen A."/>
            <person name="Chen C."/>
            <person name="Yanf M."/>
            <person name="Daum C."/>
            <person name="Ng V."/>
            <person name="Clum A."/>
            <person name="Steindorff A."/>
            <person name="Ohm R."/>
            <person name="Martin F."/>
            <person name="Silar P."/>
            <person name="Natvig D."/>
            <person name="Lalanne C."/>
            <person name="Gautier V."/>
            <person name="Ament-velasquez S.L."/>
            <person name="Kruys A."/>
            <person name="Hutchinson M.I."/>
            <person name="Powell A.J."/>
            <person name="Barry K."/>
            <person name="Miller A.N."/>
            <person name="Grigoriev I.V."/>
            <person name="Debuchy R."/>
            <person name="Gladieux P."/>
            <person name="Thoren M.H."/>
            <person name="Johannesson H."/>
        </authorList>
    </citation>
    <scope>NUCLEOTIDE SEQUENCE</scope>
    <source>
        <strain evidence="3">SMH3187-1</strain>
    </source>
</reference>
<comment type="caution">
    <text evidence="3">The sequence shown here is derived from an EMBL/GenBank/DDBJ whole genome shotgun (WGS) entry which is preliminary data.</text>
</comment>